<sequence length="307" mass="33287">MCLSDARLDGKVVIVTGANTGIGKETALDLVNRGAKVYMACRSMARGNAAAADIKKLSKTGDDRVVVRELNLGSLASVRAFAKKFKSEETKLDVLVNNAGVGVPPLGATEDGFELQVGINHLGHFLLTVLLVEPLKAAAPSRVVTVSSRGTKQADELGFDKLRRDQHTEETYVRMAAYGRSKLYNVLFSKELARRLGGTGVTTYSLHPGVIATEIQRHLIPNKFLDAVVSYAVWPFVKDVVHGAQTTICAAVDPALANDSGKYYSDCAEKIHDCYVCEDIDSDAEKLWRVSLEAVKVTAEETDKTML</sequence>
<keyword evidence="1" id="KW-0560">Oxidoreductase</keyword>
<dbReference type="FunCoup" id="R7T322">
    <property type="interactions" value="354"/>
</dbReference>
<evidence type="ECO:0000256" key="1">
    <source>
        <dbReference type="ARBA" id="ARBA00023002"/>
    </source>
</evidence>
<proteinExistence type="predicted"/>
<dbReference type="SUPFAM" id="SSF51735">
    <property type="entry name" value="NAD(P)-binding Rossmann-fold domains"/>
    <property type="match status" value="1"/>
</dbReference>
<dbReference type="OrthoDB" id="191139at2759"/>
<gene>
    <name evidence="2" type="ORF">CAPTEDRAFT_207048</name>
</gene>
<dbReference type="Gene3D" id="3.40.50.720">
    <property type="entry name" value="NAD(P)-binding Rossmann-like Domain"/>
    <property type="match status" value="1"/>
</dbReference>
<dbReference type="PANTHER" id="PTHR43157">
    <property type="entry name" value="PHOSPHATIDYLINOSITOL-GLYCAN BIOSYNTHESIS CLASS F PROTEIN-RELATED"/>
    <property type="match status" value="1"/>
</dbReference>
<evidence type="ECO:0008006" key="5">
    <source>
        <dbReference type="Google" id="ProtNLM"/>
    </source>
</evidence>
<dbReference type="EnsemblMetazoa" id="CapteT207048">
    <property type="protein sequence ID" value="CapteP207048"/>
    <property type="gene ID" value="CapteG207048"/>
</dbReference>
<dbReference type="PANTHER" id="PTHR43157:SF31">
    <property type="entry name" value="PHOSPHATIDYLINOSITOL-GLYCAN BIOSYNTHESIS CLASS F PROTEIN"/>
    <property type="match status" value="1"/>
</dbReference>
<protein>
    <recommendedName>
        <fullName evidence="5">Retinol dehydrogenase 12</fullName>
    </recommendedName>
</protein>
<dbReference type="OMA" id="FHSTEFA"/>
<dbReference type="GO" id="GO:0016491">
    <property type="term" value="F:oxidoreductase activity"/>
    <property type="evidence" value="ECO:0007669"/>
    <property type="project" value="UniProtKB-KW"/>
</dbReference>
<dbReference type="PRINTS" id="PR00081">
    <property type="entry name" value="GDHRDH"/>
</dbReference>
<dbReference type="EMBL" id="AMQN01034643">
    <property type="status" value="NOT_ANNOTATED_CDS"/>
    <property type="molecule type" value="Genomic_DNA"/>
</dbReference>
<reference evidence="2 4" key="2">
    <citation type="journal article" date="2013" name="Nature">
        <title>Insights into bilaterian evolution from three spiralian genomes.</title>
        <authorList>
            <person name="Simakov O."/>
            <person name="Marletaz F."/>
            <person name="Cho S.J."/>
            <person name="Edsinger-Gonzales E."/>
            <person name="Havlak P."/>
            <person name="Hellsten U."/>
            <person name="Kuo D.H."/>
            <person name="Larsson T."/>
            <person name="Lv J."/>
            <person name="Arendt D."/>
            <person name="Savage R."/>
            <person name="Osoegawa K."/>
            <person name="de Jong P."/>
            <person name="Grimwood J."/>
            <person name="Chapman J.A."/>
            <person name="Shapiro H."/>
            <person name="Aerts A."/>
            <person name="Otillar R.P."/>
            <person name="Terry A.Y."/>
            <person name="Boore J.L."/>
            <person name="Grigoriev I.V."/>
            <person name="Lindberg D.R."/>
            <person name="Seaver E.C."/>
            <person name="Weisblat D.A."/>
            <person name="Putnam N.H."/>
            <person name="Rokhsar D.S."/>
        </authorList>
    </citation>
    <scope>NUCLEOTIDE SEQUENCE</scope>
    <source>
        <strain evidence="2 4">I ESC-2004</strain>
    </source>
</reference>
<evidence type="ECO:0000313" key="2">
    <source>
        <dbReference type="EMBL" id="ELT86992.1"/>
    </source>
</evidence>
<dbReference type="STRING" id="283909.R7T322"/>
<reference evidence="3" key="3">
    <citation type="submission" date="2015-06" db="UniProtKB">
        <authorList>
            <consortium name="EnsemblMetazoa"/>
        </authorList>
    </citation>
    <scope>IDENTIFICATION</scope>
</reference>
<name>R7T322_CAPTE</name>
<evidence type="ECO:0000313" key="3">
    <source>
        <dbReference type="EnsemblMetazoa" id="CapteP207048"/>
    </source>
</evidence>
<keyword evidence="4" id="KW-1185">Reference proteome</keyword>
<organism evidence="2">
    <name type="scientific">Capitella teleta</name>
    <name type="common">Polychaete worm</name>
    <dbReference type="NCBI Taxonomy" id="283909"/>
    <lineage>
        <taxon>Eukaryota</taxon>
        <taxon>Metazoa</taxon>
        <taxon>Spiralia</taxon>
        <taxon>Lophotrochozoa</taxon>
        <taxon>Annelida</taxon>
        <taxon>Polychaeta</taxon>
        <taxon>Sedentaria</taxon>
        <taxon>Scolecida</taxon>
        <taxon>Capitellidae</taxon>
        <taxon>Capitella</taxon>
    </lineage>
</organism>
<dbReference type="Pfam" id="PF00106">
    <property type="entry name" value="adh_short"/>
    <property type="match status" value="1"/>
</dbReference>
<dbReference type="Proteomes" id="UP000014760">
    <property type="component" value="Unassembled WGS sequence"/>
</dbReference>
<dbReference type="EMBL" id="KB312577">
    <property type="protein sequence ID" value="ELT86992.1"/>
    <property type="molecule type" value="Genomic_DNA"/>
</dbReference>
<reference evidence="4" key="1">
    <citation type="submission" date="2012-12" db="EMBL/GenBank/DDBJ databases">
        <authorList>
            <person name="Hellsten U."/>
            <person name="Grimwood J."/>
            <person name="Chapman J.A."/>
            <person name="Shapiro H."/>
            <person name="Aerts A."/>
            <person name="Otillar R.P."/>
            <person name="Terry A.Y."/>
            <person name="Boore J.L."/>
            <person name="Simakov O."/>
            <person name="Marletaz F."/>
            <person name="Cho S.-J."/>
            <person name="Edsinger-Gonzales E."/>
            <person name="Havlak P."/>
            <person name="Kuo D.-H."/>
            <person name="Larsson T."/>
            <person name="Lv J."/>
            <person name="Arendt D."/>
            <person name="Savage R."/>
            <person name="Osoegawa K."/>
            <person name="de Jong P."/>
            <person name="Lindberg D.R."/>
            <person name="Seaver E.C."/>
            <person name="Weisblat D.A."/>
            <person name="Putnam N.H."/>
            <person name="Grigoriev I.V."/>
            <person name="Rokhsar D.S."/>
        </authorList>
    </citation>
    <scope>NUCLEOTIDE SEQUENCE</scope>
    <source>
        <strain evidence="4">I ESC-2004</strain>
    </source>
</reference>
<dbReference type="InterPro" id="IPR002347">
    <property type="entry name" value="SDR_fam"/>
</dbReference>
<evidence type="ECO:0000313" key="4">
    <source>
        <dbReference type="Proteomes" id="UP000014760"/>
    </source>
</evidence>
<dbReference type="InterPro" id="IPR036291">
    <property type="entry name" value="NAD(P)-bd_dom_sf"/>
</dbReference>
<dbReference type="HOGENOM" id="CLU_010194_44_5_1"/>
<accession>R7T322</accession>
<dbReference type="AlphaFoldDB" id="R7T322"/>